<evidence type="ECO:0000259" key="14">
    <source>
        <dbReference type="Pfam" id="PF02163"/>
    </source>
</evidence>
<feature type="transmembrane region" description="Helical" evidence="13">
    <location>
        <begin position="122"/>
        <end position="142"/>
    </location>
</feature>
<keyword evidence="8" id="KW-0378">Hydrolase</keyword>
<feature type="domain" description="Peptidase M50" evidence="14">
    <location>
        <begin position="118"/>
        <end position="177"/>
    </location>
</feature>
<dbReference type="GO" id="GO:0006508">
    <property type="term" value="P:proteolysis"/>
    <property type="evidence" value="ECO:0007669"/>
    <property type="project" value="UniProtKB-KW"/>
</dbReference>
<evidence type="ECO:0000256" key="10">
    <source>
        <dbReference type="ARBA" id="ARBA00022989"/>
    </source>
</evidence>
<proteinExistence type="inferred from homology"/>
<keyword evidence="10 13" id="KW-1133">Transmembrane helix</keyword>
<keyword evidence="4" id="KW-1003">Cell membrane</keyword>
<evidence type="ECO:0000256" key="6">
    <source>
        <dbReference type="ARBA" id="ARBA00022692"/>
    </source>
</evidence>
<keyword evidence="5 15" id="KW-0645">Protease</keyword>
<sequence length="206" mass="23516">MFNFSLARIVLTLPGILLGLTIHEYSHALSAYYMGDDTAKYYGRLSLNPIKHIDPIGFLMLLFAGFGWAKPVPVNPNNFKNRKLGYFLVSISGPLSNFILAILLTFILGLQITMQNNKTVEQIIFFGIYINLVLGVFNLFPIPPLDGSKLLLLILPDTMEHKYYSIQKYSYALLFLLLYFGVISKVLFPIVQFILNYVLQILIFFF</sequence>
<dbReference type="InterPro" id="IPR044537">
    <property type="entry name" value="Rip2-like"/>
</dbReference>
<evidence type="ECO:0000313" key="16">
    <source>
        <dbReference type="Proteomes" id="UP000295504"/>
    </source>
</evidence>
<dbReference type="InterPro" id="IPR008915">
    <property type="entry name" value="Peptidase_M50"/>
</dbReference>
<evidence type="ECO:0000256" key="4">
    <source>
        <dbReference type="ARBA" id="ARBA00022475"/>
    </source>
</evidence>
<evidence type="ECO:0000256" key="2">
    <source>
        <dbReference type="ARBA" id="ARBA00004651"/>
    </source>
</evidence>
<keyword evidence="11" id="KW-0482">Metalloprotease</keyword>
<keyword evidence="6 13" id="KW-0812">Transmembrane</keyword>
<dbReference type="InterPro" id="IPR052348">
    <property type="entry name" value="Metallopeptidase_M50B"/>
</dbReference>
<protein>
    <submittedName>
        <fullName evidence="15">Zn-dependent protease</fullName>
    </submittedName>
</protein>
<keyword evidence="7" id="KW-0479">Metal-binding</keyword>
<dbReference type="GO" id="GO:0008237">
    <property type="term" value="F:metallopeptidase activity"/>
    <property type="evidence" value="ECO:0007669"/>
    <property type="project" value="UniProtKB-KW"/>
</dbReference>
<evidence type="ECO:0000256" key="3">
    <source>
        <dbReference type="ARBA" id="ARBA00007931"/>
    </source>
</evidence>
<dbReference type="GO" id="GO:0005886">
    <property type="term" value="C:plasma membrane"/>
    <property type="evidence" value="ECO:0007669"/>
    <property type="project" value="UniProtKB-SubCell"/>
</dbReference>
<evidence type="ECO:0000256" key="5">
    <source>
        <dbReference type="ARBA" id="ARBA00022670"/>
    </source>
</evidence>
<dbReference type="OrthoDB" id="9800627at2"/>
<dbReference type="Proteomes" id="UP000295504">
    <property type="component" value="Unassembled WGS sequence"/>
</dbReference>
<evidence type="ECO:0000256" key="8">
    <source>
        <dbReference type="ARBA" id="ARBA00022801"/>
    </source>
</evidence>
<dbReference type="EMBL" id="SLYC01000037">
    <property type="protein sequence ID" value="TCP99067.1"/>
    <property type="molecule type" value="Genomic_DNA"/>
</dbReference>
<accession>A0A4R2T7P0</accession>
<dbReference type="Pfam" id="PF02163">
    <property type="entry name" value="Peptidase_M50"/>
    <property type="match status" value="1"/>
</dbReference>
<evidence type="ECO:0000256" key="7">
    <source>
        <dbReference type="ARBA" id="ARBA00022723"/>
    </source>
</evidence>
<evidence type="ECO:0000256" key="9">
    <source>
        <dbReference type="ARBA" id="ARBA00022833"/>
    </source>
</evidence>
<comment type="similarity">
    <text evidence="3">Belongs to the peptidase M50B family.</text>
</comment>
<evidence type="ECO:0000256" key="13">
    <source>
        <dbReference type="SAM" id="Phobius"/>
    </source>
</evidence>
<feature type="transmembrane region" description="Helical" evidence="13">
    <location>
        <begin position="84"/>
        <end position="110"/>
    </location>
</feature>
<dbReference type="AlphaFoldDB" id="A0A4R2T7P0"/>
<evidence type="ECO:0000256" key="11">
    <source>
        <dbReference type="ARBA" id="ARBA00023049"/>
    </source>
</evidence>
<keyword evidence="9" id="KW-0862">Zinc</keyword>
<comment type="subcellular location">
    <subcellularLocation>
        <location evidence="2">Cell membrane</location>
        <topology evidence="2">Multi-pass membrane protein</topology>
    </subcellularLocation>
</comment>
<evidence type="ECO:0000256" key="1">
    <source>
        <dbReference type="ARBA" id="ARBA00001947"/>
    </source>
</evidence>
<dbReference type="CDD" id="cd06158">
    <property type="entry name" value="S2P-M50_like_1"/>
    <property type="match status" value="1"/>
</dbReference>
<reference evidence="15 16" key="1">
    <citation type="submission" date="2019-03" db="EMBL/GenBank/DDBJ databases">
        <title>Genomic Encyclopedia of Type Strains, Phase IV (KMG-IV): sequencing the most valuable type-strain genomes for metagenomic binning, comparative biology and taxonomic classification.</title>
        <authorList>
            <person name="Goeker M."/>
        </authorList>
    </citation>
    <scope>NUCLEOTIDE SEQUENCE [LARGE SCALE GENOMIC DNA]</scope>
    <source>
        <strain evidence="15 16">DSM 100013</strain>
    </source>
</reference>
<dbReference type="RefSeq" id="WP_132849272.1">
    <property type="nucleotide sequence ID" value="NZ_CP058648.1"/>
</dbReference>
<dbReference type="PANTHER" id="PTHR35864:SF1">
    <property type="entry name" value="ZINC METALLOPROTEASE YWHC-RELATED"/>
    <property type="match status" value="1"/>
</dbReference>
<organism evidence="15 16">
    <name type="scientific">Serpentinicella alkaliphila</name>
    <dbReference type="NCBI Taxonomy" id="1734049"/>
    <lineage>
        <taxon>Bacteria</taxon>
        <taxon>Bacillati</taxon>
        <taxon>Bacillota</taxon>
        <taxon>Clostridia</taxon>
        <taxon>Peptostreptococcales</taxon>
        <taxon>Natronincolaceae</taxon>
        <taxon>Serpentinicella</taxon>
    </lineage>
</organism>
<dbReference type="PANTHER" id="PTHR35864">
    <property type="entry name" value="ZINC METALLOPROTEASE MJ0611-RELATED"/>
    <property type="match status" value="1"/>
</dbReference>
<comment type="caution">
    <text evidence="15">The sequence shown here is derived from an EMBL/GenBank/DDBJ whole genome shotgun (WGS) entry which is preliminary data.</text>
</comment>
<evidence type="ECO:0000313" key="15">
    <source>
        <dbReference type="EMBL" id="TCP99067.1"/>
    </source>
</evidence>
<dbReference type="GO" id="GO:0046872">
    <property type="term" value="F:metal ion binding"/>
    <property type="evidence" value="ECO:0007669"/>
    <property type="project" value="UniProtKB-KW"/>
</dbReference>
<comment type="cofactor">
    <cofactor evidence="1">
        <name>Zn(2+)</name>
        <dbReference type="ChEBI" id="CHEBI:29105"/>
    </cofactor>
</comment>
<name>A0A4R2T7P0_9FIRM</name>
<evidence type="ECO:0000256" key="12">
    <source>
        <dbReference type="ARBA" id="ARBA00023136"/>
    </source>
</evidence>
<gene>
    <name evidence="15" type="ORF">EDD79_103730</name>
</gene>
<feature type="transmembrane region" description="Helical" evidence="13">
    <location>
        <begin position="52"/>
        <end position="72"/>
    </location>
</feature>
<keyword evidence="16" id="KW-1185">Reference proteome</keyword>
<keyword evidence="12 13" id="KW-0472">Membrane</keyword>